<evidence type="ECO:0000313" key="1">
    <source>
        <dbReference type="EMBL" id="ABR47179.1"/>
    </source>
</evidence>
<dbReference type="Proteomes" id="UP000001572">
    <property type="component" value="Chromosome"/>
</dbReference>
<gene>
    <name evidence="1" type="ordered locus">Amet_0961</name>
</gene>
<dbReference type="EMBL" id="CP000724">
    <property type="protein sequence ID" value="ABR47179.1"/>
    <property type="molecule type" value="Genomic_DNA"/>
</dbReference>
<evidence type="ECO:0000313" key="2">
    <source>
        <dbReference type="Proteomes" id="UP000001572"/>
    </source>
</evidence>
<dbReference type="HOGENOM" id="CLU_2535178_0_0_9"/>
<dbReference type="AlphaFoldDB" id="A6TLW1"/>
<sequence>MNPNDLFITAKCTITLGINGKIAVLKNRYETELPWTEVHFEKETGLLLEIQKETSEIFGYTFRWDTDIPKDFTEVQVGIPWDD</sequence>
<dbReference type="KEGG" id="amt:Amet_0961"/>
<organism evidence="1 2">
    <name type="scientific">Alkaliphilus metalliredigens (strain QYMF)</name>
    <dbReference type="NCBI Taxonomy" id="293826"/>
    <lineage>
        <taxon>Bacteria</taxon>
        <taxon>Bacillati</taxon>
        <taxon>Bacillota</taxon>
        <taxon>Clostridia</taxon>
        <taxon>Peptostreptococcales</taxon>
        <taxon>Natronincolaceae</taxon>
        <taxon>Alkaliphilus</taxon>
    </lineage>
</organism>
<proteinExistence type="predicted"/>
<keyword evidence="2" id="KW-1185">Reference proteome</keyword>
<reference evidence="2" key="1">
    <citation type="journal article" date="2016" name="Genome Announc.">
        <title>Complete genome sequence of Alkaliphilus metalliredigens strain QYMF, an alkaliphilic and metal-reducing bacterium isolated from borax-contaminated leachate ponds.</title>
        <authorList>
            <person name="Hwang C."/>
            <person name="Copeland A."/>
            <person name="Lucas S."/>
            <person name="Lapidus A."/>
            <person name="Barry K."/>
            <person name="Detter J.C."/>
            <person name="Glavina Del Rio T."/>
            <person name="Hammon N."/>
            <person name="Israni S."/>
            <person name="Dalin E."/>
            <person name="Tice H."/>
            <person name="Pitluck S."/>
            <person name="Chertkov O."/>
            <person name="Brettin T."/>
            <person name="Bruce D."/>
            <person name="Han C."/>
            <person name="Schmutz J."/>
            <person name="Larimer F."/>
            <person name="Land M.L."/>
            <person name="Hauser L."/>
            <person name="Kyrpides N."/>
            <person name="Mikhailova N."/>
            <person name="Ye Q."/>
            <person name="Zhou J."/>
            <person name="Richardson P."/>
            <person name="Fields M.W."/>
        </authorList>
    </citation>
    <scope>NUCLEOTIDE SEQUENCE [LARGE SCALE GENOMIC DNA]</scope>
    <source>
        <strain evidence="2">QYMF</strain>
    </source>
</reference>
<accession>A6TLW1</accession>
<dbReference type="RefSeq" id="WP_012062221.1">
    <property type="nucleotide sequence ID" value="NC_009633.1"/>
</dbReference>
<protein>
    <submittedName>
        <fullName evidence="1">Uncharacterized protein</fullName>
    </submittedName>
</protein>
<name>A6TLW1_ALKMQ</name>